<dbReference type="InParanoid" id="A0A1E7FLQ3"/>
<organism evidence="1 2">
    <name type="scientific">Fragilariopsis cylindrus CCMP1102</name>
    <dbReference type="NCBI Taxonomy" id="635003"/>
    <lineage>
        <taxon>Eukaryota</taxon>
        <taxon>Sar</taxon>
        <taxon>Stramenopiles</taxon>
        <taxon>Ochrophyta</taxon>
        <taxon>Bacillariophyta</taxon>
        <taxon>Bacillariophyceae</taxon>
        <taxon>Bacillariophycidae</taxon>
        <taxon>Bacillariales</taxon>
        <taxon>Bacillariaceae</taxon>
        <taxon>Fragilariopsis</taxon>
    </lineage>
</organism>
<evidence type="ECO:0000313" key="2">
    <source>
        <dbReference type="Proteomes" id="UP000095751"/>
    </source>
</evidence>
<reference evidence="1 2" key="1">
    <citation type="submission" date="2016-09" db="EMBL/GenBank/DDBJ databases">
        <title>Extensive genetic diversity and differential bi-allelic expression allows diatom success in the polar Southern Ocean.</title>
        <authorList>
            <consortium name="DOE Joint Genome Institute"/>
            <person name="Mock T."/>
            <person name="Otillar R.P."/>
            <person name="Strauss J."/>
            <person name="Dupont C."/>
            <person name="Frickenhaus S."/>
            <person name="Maumus F."/>
            <person name="Mcmullan M."/>
            <person name="Sanges R."/>
            <person name="Schmutz J."/>
            <person name="Toseland A."/>
            <person name="Valas R."/>
            <person name="Veluchamy A."/>
            <person name="Ward B.J."/>
            <person name="Allen A."/>
            <person name="Barry K."/>
            <person name="Falciatore A."/>
            <person name="Ferrante M."/>
            <person name="Fortunato A.E."/>
            <person name="Gloeckner G."/>
            <person name="Gruber A."/>
            <person name="Hipkin R."/>
            <person name="Janech M."/>
            <person name="Kroth P."/>
            <person name="Leese F."/>
            <person name="Lindquist E."/>
            <person name="Lyon B.R."/>
            <person name="Martin J."/>
            <person name="Mayer C."/>
            <person name="Parker M."/>
            <person name="Quesneville H."/>
            <person name="Raymond J."/>
            <person name="Uhlig C."/>
            <person name="Valentin K.U."/>
            <person name="Worden A.Z."/>
            <person name="Armbrust E.V."/>
            <person name="Bowler C."/>
            <person name="Green B."/>
            <person name="Moulton V."/>
            <person name="Van Oosterhout C."/>
            <person name="Grigoriev I."/>
        </authorList>
    </citation>
    <scope>NUCLEOTIDE SEQUENCE [LARGE SCALE GENOMIC DNA]</scope>
    <source>
        <strain evidence="1 2">CCMP1102</strain>
    </source>
</reference>
<proteinExistence type="predicted"/>
<dbReference type="EMBL" id="KV784356">
    <property type="protein sequence ID" value="OEU19054.1"/>
    <property type="molecule type" value="Genomic_DNA"/>
</dbReference>
<dbReference type="KEGG" id="fcy:FRACYDRAFT_268545"/>
<dbReference type="Proteomes" id="UP000095751">
    <property type="component" value="Unassembled WGS sequence"/>
</dbReference>
<keyword evidence="2" id="KW-1185">Reference proteome</keyword>
<gene>
    <name evidence="1" type="ORF">FRACYDRAFT_268545</name>
</gene>
<name>A0A1E7FLQ3_9STRA</name>
<protein>
    <submittedName>
        <fullName evidence="1">Uncharacterized protein</fullName>
    </submittedName>
</protein>
<accession>A0A1E7FLQ3</accession>
<sequence length="78" mass="9404">RCVNVFFQIQSVPYCKNQVFIQPRDFVTYCRHRWLNNGRVQFITNQACEHTRKEKNNNKKKKFSTSRYCTNGIWSILA</sequence>
<evidence type="ECO:0000313" key="1">
    <source>
        <dbReference type="EMBL" id="OEU19054.1"/>
    </source>
</evidence>
<dbReference type="AlphaFoldDB" id="A0A1E7FLQ3"/>
<feature type="non-terminal residue" evidence="1">
    <location>
        <position position="1"/>
    </location>
</feature>